<gene>
    <name evidence="3" type="ORF">TM448B00361_0010</name>
</gene>
<organism evidence="3">
    <name type="scientific">viral metagenome</name>
    <dbReference type="NCBI Taxonomy" id="1070528"/>
    <lineage>
        <taxon>unclassified sequences</taxon>
        <taxon>metagenomes</taxon>
        <taxon>organismal metagenomes</taxon>
    </lineage>
</organism>
<accession>A0A6M3XBU7</accession>
<dbReference type="AlphaFoldDB" id="A0A6M3XBU7"/>
<evidence type="ECO:0000256" key="2">
    <source>
        <dbReference type="SAM" id="MobiDB-lite"/>
    </source>
</evidence>
<protein>
    <submittedName>
        <fullName evidence="3">Uncharacterized protein</fullName>
    </submittedName>
</protein>
<proteinExistence type="predicted"/>
<evidence type="ECO:0000256" key="1">
    <source>
        <dbReference type="SAM" id="Coils"/>
    </source>
</evidence>
<feature type="region of interest" description="Disordered" evidence="2">
    <location>
        <begin position="850"/>
        <end position="889"/>
    </location>
</feature>
<keyword evidence="1" id="KW-0175">Coiled coil</keyword>
<feature type="compositionally biased region" description="Polar residues" evidence="2">
    <location>
        <begin position="863"/>
        <end position="873"/>
    </location>
</feature>
<feature type="region of interest" description="Disordered" evidence="2">
    <location>
        <begin position="99"/>
        <end position="122"/>
    </location>
</feature>
<name>A0A6M3XBU7_9ZZZZ</name>
<sequence length="889" mass="94889">MAEFRGCIVEALAKGEIDKETADLATATYEDAYSVASETLGPVDADRAAGEAAMRKLEAEAIEARRRRQLAVRTRRAALETMAGLKERRGYSGVVALGGGDGSGKPPKGGWVQGGTPPEKGKPYSKGAVAAMALKRLVENRPGLSGAPGASVEGRYRAVRGKFDAMMADLIEKFETKTGFDAPGRAHMDNVVREAFGEDTGDQAAKALAQAWDGTAETARHMFNAAGGAIGKLDGWGLPQMHDPVSVRRAGKDGWVAAITPLLDRTKMIDSVTKQPFTDKRLAAVLGDVWETIGSGGANKAAPGERIGKGALAAQRAEQRFLAFQSADAWMTYQRQFGEGDPFQAMMGHLDDMARDVAQMQILGPNPRHQFEWLAAFAKREAALEELNGVTGARDRAEGMVGEAERMMAHFTGDLNMPVNSGLSNVGGGIRSTLTGTMLGSAVLGEIGSGVVFGRMARGFTGLSRNGDMGELVRLLADPAERAMARRTGFIIEQATDGFVRGSHDNLRLMTVGAKAEGKLNAFARRLPAATIRLQGLTGLVAARKRSFRFELMGALHDAKDRTLADLAKGDKRDQTLARWLDARGFTEADWTIMRAAPVFEPRPGATFLKPEHIAQPELGLRLSEAIDMETRLVSPETTLETRAMWITARPGSFWGELQRSTSMFKGFTATLTSLYAQEMALQARAMGGNAFANLAGMAAGAVAFMTVGGAINIQLRETAKGNDPRPMDDPKFWGAALAQGGGLGMAGDFFYAAQARNGKTAPVAAFGPVGQLASDAWGLTGGNALELTNGLLDGEDLGEAAAGTNAGREGAKAIANYNPLSSLWWSRAAFSRLVADNLQRALDPEAEEAFQRRARRMEKETGQGQWWPQGQNAPARAPDLANMGGREP</sequence>
<feature type="coiled-coil region" evidence="1">
    <location>
        <begin position="47"/>
        <end position="74"/>
    </location>
</feature>
<dbReference type="EMBL" id="MT144615">
    <property type="protein sequence ID" value="QJH95221.1"/>
    <property type="molecule type" value="Genomic_DNA"/>
</dbReference>
<evidence type="ECO:0000313" key="3">
    <source>
        <dbReference type="EMBL" id="QJH95221.1"/>
    </source>
</evidence>
<reference evidence="3" key="1">
    <citation type="submission" date="2020-03" db="EMBL/GenBank/DDBJ databases">
        <title>The deep terrestrial virosphere.</title>
        <authorList>
            <person name="Holmfeldt K."/>
            <person name="Nilsson E."/>
            <person name="Simone D."/>
            <person name="Lopez-Fernandez M."/>
            <person name="Wu X."/>
            <person name="de Brujin I."/>
            <person name="Lundin D."/>
            <person name="Andersson A."/>
            <person name="Bertilsson S."/>
            <person name="Dopson M."/>
        </authorList>
    </citation>
    <scope>NUCLEOTIDE SEQUENCE</scope>
    <source>
        <strain evidence="3">TM448B00361</strain>
    </source>
</reference>